<dbReference type="InterPro" id="IPR011766">
    <property type="entry name" value="TPP_enzyme_TPP-bd"/>
</dbReference>
<proteinExistence type="inferred from homology"/>
<evidence type="ECO:0000256" key="3">
    <source>
        <dbReference type="RuleBase" id="RU362132"/>
    </source>
</evidence>
<dbReference type="Gene3D" id="3.40.50.970">
    <property type="match status" value="2"/>
</dbReference>
<dbReference type="Pfam" id="PF02775">
    <property type="entry name" value="TPP_enzyme_C"/>
    <property type="match status" value="1"/>
</dbReference>
<comment type="caution">
    <text evidence="8">The sequence shown here is derived from an EMBL/GenBank/DDBJ whole genome shotgun (WGS) entry which is preliminary data.</text>
</comment>
<dbReference type="InterPro" id="IPR012001">
    <property type="entry name" value="Thiamin_PyroP_enz_TPP-bd_dom"/>
</dbReference>
<protein>
    <submittedName>
        <fullName evidence="8">Thiamine pyrophosphate-dependent acetolactate synthase large subunit-like protein</fullName>
    </submittedName>
</protein>
<evidence type="ECO:0000256" key="2">
    <source>
        <dbReference type="ARBA" id="ARBA00023052"/>
    </source>
</evidence>
<dbReference type="Pfam" id="PF00205">
    <property type="entry name" value="TPP_enzyme_M"/>
    <property type="match status" value="1"/>
</dbReference>
<dbReference type="EMBL" id="JACHIB010000004">
    <property type="protein sequence ID" value="MBB6082879.1"/>
    <property type="molecule type" value="Genomic_DNA"/>
</dbReference>
<feature type="domain" description="Thiamine pyrophosphate enzyme N-terminal TPP-binding" evidence="7">
    <location>
        <begin position="33"/>
        <end position="134"/>
    </location>
</feature>
<comment type="similarity">
    <text evidence="1 3">Belongs to the TPP enzyme family.</text>
</comment>
<evidence type="ECO:0000313" key="8">
    <source>
        <dbReference type="EMBL" id="MBB6082879.1"/>
    </source>
</evidence>
<dbReference type="InterPro" id="IPR012000">
    <property type="entry name" value="Thiamin_PyroP_enz_cen_dom"/>
</dbReference>
<dbReference type="InterPro" id="IPR045229">
    <property type="entry name" value="TPP_enz"/>
</dbReference>
<dbReference type="Gene3D" id="3.40.50.1220">
    <property type="entry name" value="TPP-binding domain"/>
    <property type="match status" value="1"/>
</dbReference>
<reference evidence="8 9" key="1">
    <citation type="submission" date="2020-08" db="EMBL/GenBank/DDBJ databases">
        <title>Genomic Encyclopedia of Type Strains, Phase IV (KMG-IV): sequencing the most valuable type-strain genomes for metagenomic binning, comparative biology and taxonomic classification.</title>
        <authorList>
            <person name="Goeker M."/>
        </authorList>
    </citation>
    <scope>NUCLEOTIDE SEQUENCE [LARGE SCALE GENOMIC DNA]</scope>
    <source>
        <strain evidence="8 9">DSM 12141</strain>
    </source>
</reference>
<dbReference type="SUPFAM" id="SSF52467">
    <property type="entry name" value="DHS-like NAD/FAD-binding domain"/>
    <property type="match status" value="1"/>
</dbReference>
<gene>
    <name evidence="8" type="ORF">HNR28_000908</name>
</gene>
<evidence type="ECO:0000313" key="9">
    <source>
        <dbReference type="Proteomes" id="UP000541136"/>
    </source>
</evidence>
<dbReference type="GO" id="GO:0005948">
    <property type="term" value="C:acetolactate synthase complex"/>
    <property type="evidence" value="ECO:0007669"/>
    <property type="project" value="TreeGrafter"/>
</dbReference>
<evidence type="ECO:0000256" key="1">
    <source>
        <dbReference type="ARBA" id="ARBA00007812"/>
    </source>
</evidence>
<feature type="domain" description="Thiamine pyrophosphate enzyme central" evidence="5">
    <location>
        <begin position="230"/>
        <end position="343"/>
    </location>
</feature>
<dbReference type="Proteomes" id="UP000541136">
    <property type="component" value="Unassembled WGS sequence"/>
</dbReference>
<dbReference type="GO" id="GO:0000287">
    <property type="term" value="F:magnesium ion binding"/>
    <property type="evidence" value="ECO:0007669"/>
    <property type="project" value="InterPro"/>
</dbReference>
<dbReference type="GO" id="GO:0030976">
    <property type="term" value="F:thiamine pyrophosphate binding"/>
    <property type="evidence" value="ECO:0007669"/>
    <property type="project" value="InterPro"/>
</dbReference>
<dbReference type="GO" id="GO:0009097">
    <property type="term" value="P:isoleucine biosynthetic process"/>
    <property type="evidence" value="ECO:0007669"/>
    <property type="project" value="TreeGrafter"/>
</dbReference>
<dbReference type="GO" id="GO:0009099">
    <property type="term" value="P:L-valine biosynthetic process"/>
    <property type="evidence" value="ECO:0007669"/>
    <property type="project" value="TreeGrafter"/>
</dbReference>
<name>A0A7W9WMZ2_CASDE</name>
<evidence type="ECO:0000259" key="7">
    <source>
        <dbReference type="Pfam" id="PF02776"/>
    </source>
</evidence>
<evidence type="ECO:0000259" key="6">
    <source>
        <dbReference type="Pfam" id="PF02775"/>
    </source>
</evidence>
<dbReference type="AlphaFoldDB" id="A0A7W9WMZ2"/>
<dbReference type="RefSeq" id="WP_211369291.1">
    <property type="nucleotide sequence ID" value="NZ_JACHIB010000004.1"/>
</dbReference>
<dbReference type="CDD" id="cd07035">
    <property type="entry name" value="TPP_PYR_POX_like"/>
    <property type="match status" value="1"/>
</dbReference>
<evidence type="ECO:0000256" key="4">
    <source>
        <dbReference type="SAM" id="MobiDB-lite"/>
    </source>
</evidence>
<evidence type="ECO:0000259" key="5">
    <source>
        <dbReference type="Pfam" id="PF00205"/>
    </source>
</evidence>
<feature type="region of interest" description="Disordered" evidence="4">
    <location>
        <begin position="1"/>
        <end position="28"/>
    </location>
</feature>
<accession>A0A7W9WMZ2</accession>
<dbReference type="GO" id="GO:0003984">
    <property type="term" value="F:acetolactate synthase activity"/>
    <property type="evidence" value="ECO:0007669"/>
    <property type="project" value="TreeGrafter"/>
</dbReference>
<dbReference type="GO" id="GO:0050660">
    <property type="term" value="F:flavin adenine dinucleotide binding"/>
    <property type="evidence" value="ECO:0007669"/>
    <property type="project" value="TreeGrafter"/>
</dbReference>
<feature type="domain" description="Thiamine pyrophosphate enzyme TPP-binding" evidence="6">
    <location>
        <begin position="439"/>
        <end position="589"/>
    </location>
</feature>
<dbReference type="SUPFAM" id="SSF52518">
    <property type="entry name" value="Thiamin diphosphate-binding fold (THDP-binding)"/>
    <property type="match status" value="2"/>
</dbReference>
<sequence length="610" mass="64273">MTADPTPRAPSVPEALNPRERPPLPAAASPMFGSDAIAQTLAALDIPYIALNPGASFRGLHDSLVNHLGNRTPQMLLCLHEEHAVALAHGYAKVTGKAMAAAVHANVGLMHATMAVFNAWCDRMPLLLLGATGHLDAARRRPWIEWIHTARDQGALVRNFTKWDDQPASPAAARESLFRAKWLSESAPQAPVYVNLDVDVQEQALREPLPPANPADFLPEARVGASARQIAALAALIRRAQRPVLLMGRVSRCAQAWAQRLRLAEGIGARVLTDLKVGAAFPTDHPLHAGAPGIYADAAALGALEQADLIISLDWVDLAGLLREACADGRPAARIVQVSVDAALHRGWSMDYQALPAVDLCIRAEPELLVADLNEALGLAPRPGEAHAPVSAPAAPAAPAAAGQAPLLSMAELAHGLRECLAGREVSLTHLPLGWDGALWPFHHPLDFLGSDGGGGVGAGPGLTVGAALSLRGSSRVPLGICGDGDFLMGATALWTAVHYRIPLICVVANNQSFFNDEVHQERVARMRGRAVDNKWIGQRIADPDVDIAGLARAQGAAAYGPVATPRDLAQACAGALRDFDQGRVAVIDARIASGYTPAMTNALTEQGAD</sequence>
<dbReference type="PANTHER" id="PTHR18968">
    <property type="entry name" value="THIAMINE PYROPHOSPHATE ENZYMES"/>
    <property type="match status" value="1"/>
</dbReference>
<keyword evidence="2 3" id="KW-0786">Thiamine pyrophosphate</keyword>
<dbReference type="PANTHER" id="PTHR18968:SF167">
    <property type="entry name" value="ACETOLACTATE SYNTHASE LARGE SUBUNIT ILVB2-RELATED"/>
    <property type="match status" value="1"/>
</dbReference>
<dbReference type="Pfam" id="PF02776">
    <property type="entry name" value="TPP_enzyme_N"/>
    <property type="match status" value="1"/>
</dbReference>
<organism evidence="8 9">
    <name type="scientific">Castellaniella defragrans</name>
    <name type="common">Alcaligenes defragrans</name>
    <dbReference type="NCBI Taxonomy" id="75697"/>
    <lineage>
        <taxon>Bacteria</taxon>
        <taxon>Pseudomonadati</taxon>
        <taxon>Pseudomonadota</taxon>
        <taxon>Betaproteobacteria</taxon>
        <taxon>Burkholderiales</taxon>
        <taxon>Alcaligenaceae</taxon>
        <taxon>Castellaniella</taxon>
    </lineage>
</organism>
<dbReference type="InterPro" id="IPR029061">
    <property type="entry name" value="THDP-binding"/>
</dbReference>
<dbReference type="InterPro" id="IPR029035">
    <property type="entry name" value="DHS-like_NAD/FAD-binding_dom"/>
</dbReference>